<gene>
    <name evidence="2" type="ORF">A2628_03965</name>
</gene>
<name>A0A1F7YIR6_9BACT</name>
<dbReference type="EMBL" id="MGGL01000005">
    <property type="protein sequence ID" value="OGM27167.1"/>
    <property type="molecule type" value="Genomic_DNA"/>
</dbReference>
<feature type="region of interest" description="Disordered" evidence="1">
    <location>
        <begin position="46"/>
        <end position="65"/>
    </location>
</feature>
<proteinExistence type="predicted"/>
<accession>A0A1F7YIR6</accession>
<protein>
    <submittedName>
        <fullName evidence="2">Uncharacterized protein</fullName>
    </submittedName>
</protein>
<evidence type="ECO:0000313" key="2">
    <source>
        <dbReference type="EMBL" id="OGM27167.1"/>
    </source>
</evidence>
<organism evidence="2 3">
    <name type="scientific">Candidatus Woesebacteria bacterium RIFCSPHIGHO2_01_FULL_40_22</name>
    <dbReference type="NCBI Taxonomy" id="1802499"/>
    <lineage>
        <taxon>Bacteria</taxon>
        <taxon>Candidatus Woeseibacteriota</taxon>
    </lineage>
</organism>
<sequence>MVENSQGNQSLITAEQIRQDAETLRKKNNKAASVLAKATDALLENNAPQGCPEEEIEHKKPSQITSTASELIVDSGRITYKIHSLSGGGNAYCTGAEVKECENCPFLTGVFVSPLKFKELSLR</sequence>
<evidence type="ECO:0000313" key="3">
    <source>
        <dbReference type="Proteomes" id="UP000179221"/>
    </source>
</evidence>
<dbReference type="AlphaFoldDB" id="A0A1F7YIR6"/>
<evidence type="ECO:0000256" key="1">
    <source>
        <dbReference type="SAM" id="MobiDB-lite"/>
    </source>
</evidence>
<dbReference type="Proteomes" id="UP000179221">
    <property type="component" value="Unassembled WGS sequence"/>
</dbReference>
<comment type="caution">
    <text evidence="2">The sequence shown here is derived from an EMBL/GenBank/DDBJ whole genome shotgun (WGS) entry which is preliminary data.</text>
</comment>
<reference evidence="2 3" key="1">
    <citation type="journal article" date="2016" name="Nat. Commun.">
        <title>Thousands of microbial genomes shed light on interconnected biogeochemical processes in an aquifer system.</title>
        <authorList>
            <person name="Anantharaman K."/>
            <person name="Brown C.T."/>
            <person name="Hug L.A."/>
            <person name="Sharon I."/>
            <person name="Castelle C.J."/>
            <person name="Probst A.J."/>
            <person name="Thomas B.C."/>
            <person name="Singh A."/>
            <person name="Wilkins M.J."/>
            <person name="Karaoz U."/>
            <person name="Brodie E.L."/>
            <person name="Williams K.H."/>
            <person name="Hubbard S.S."/>
            <person name="Banfield J.F."/>
        </authorList>
    </citation>
    <scope>NUCLEOTIDE SEQUENCE [LARGE SCALE GENOMIC DNA]</scope>
</reference>